<organism evidence="1 2">
    <name type="scientific">Bowmanella denitrificans</name>
    <dbReference type="NCBI Taxonomy" id="366582"/>
    <lineage>
        <taxon>Bacteria</taxon>
        <taxon>Pseudomonadati</taxon>
        <taxon>Pseudomonadota</taxon>
        <taxon>Gammaproteobacteria</taxon>
        <taxon>Alteromonadales</taxon>
        <taxon>Alteromonadaceae</taxon>
        <taxon>Bowmanella</taxon>
    </lineage>
</organism>
<dbReference type="EMBL" id="BAAAEI010000006">
    <property type="protein sequence ID" value="GAA0344298.1"/>
    <property type="molecule type" value="Genomic_DNA"/>
</dbReference>
<dbReference type="Gene3D" id="3.10.310.10">
    <property type="entry name" value="Diaminopimelate Epimerase, Chain A, domain 1"/>
    <property type="match status" value="1"/>
</dbReference>
<protein>
    <submittedName>
        <fullName evidence="1">Uncharacterized protein</fullName>
    </submittedName>
</protein>
<proteinExistence type="predicted"/>
<evidence type="ECO:0000313" key="1">
    <source>
        <dbReference type="EMBL" id="GAA0344298.1"/>
    </source>
</evidence>
<reference evidence="1 2" key="1">
    <citation type="journal article" date="2019" name="Int. J. Syst. Evol. Microbiol.">
        <title>The Global Catalogue of Microorganisms (GCM) 10K type strain sequencing project: providing services to taxonomists for standard genome sequencing and annotation.</title>
        <authorList>
            <consortium name="The Broad Institute Genomics Platform"/>
            <consortium name="The Broad Institute Genome Sequencing Center for Infectious Disease"/>
            <person name="Wu L."/>
            <person name="Ma J."/>
        </authorList>
    </citation>
    <scope>NUCLEOTIDE SEQUENCE [LARGE SCALE GENOMIC DNA]</scope>
    <source>
        <strain evidence="1 2">JCM 13378</strain>
    </source>
</reference>
<dbReference type="RefSeq" id="WP_343841589.1">
    <property type="nucleotide sequence ID" value="NZ_BAAAEI010000006.1"/>
</dbReference>
<name>A0ABN0WQM7_9ALTE</name>
<gene>
    <name evidence="1" type="ORF">GCM10009092_05920</name>
</gene>
<dbReference type="Pfam" id="PF02567">
    <property type="entry name" value="PhzC-PhzF"/>
    <property type="match status" value="1"/>
</dbReference>
<dbReference type="Proteomes" id="UP001501757">
    <property type="component" value="Unassembled WGS sequence"/>
</dbReference>
<dbReference type="InterPro" id="IPR003719">
    <property type="entry name" value="Phenazine_PhzF-like"/>
</dbReference>
<comment type="caution">
    <text evidence="1">The sequence shown here is derived from an EMBL/GenBank/DDBJ whole genome shotgun (WGS) entry which is preliminary data.</text>
</comment>
<accession>A0ABN0WQM7</accession>
<keyword evidence="2" id="KW-1185">Reference proteome</keyword>
<dbReference type="SUPFAM" id="SSF54506">
    <property type="entry name" value="Diaminopimelate epimerase-like"/>
    <property type="match status" value="1"/>
</dbReference>
<evidence type="ECO:0000313" key="2">
    <source>
        <dbReference type="Proteomes" id="UP001501757"/>
    </source>
</evidence>
<sequence>MEVNAFLVNAFTANDRGGKPAGVVLNADNLSDQDKLNIAQAVGFSETAL</sequence>